<dbReference type="SMART" id="SM00367">
    <property type="entry name" value="LRR_CC"/>
    <property type="match status" value="2"/>
</dbReference>
<proteinExistence type="predicted"/>
<dbReference type="OrthoDB" id="4078956at2759"/>
<feature type="region of interest" description="Disordered" evidence="1">
    <location>
        <begin position="1"/>
        <end position="26"/>
    </location>
</feature>
<evidence type="ECO:0000313" key="3">
    <source>
        <dbReference type="Proteomes" id="UP000837801"/>
    </source>
</evidence>
<organism evidence="2 3">
    <name type="scientific">[Candida] railenensis</name>
    <dbReference type="NCBI Taxonomy" id="45579"/>
    <lineage>
        <taxon>Eukaryota</taxon>
        <taxon>Fungi</taxon>
        <taxon>Dikarya</taxon>
        <taxon>Ascomycota</taxon>
        <taxon>Saccharomycotina</taxon>
        <taxon>Pichiomycetes</taxon>
        <taxon>Debaryomycetaceae</taxon>
        <taxon>Kurtzmaniella</taxon>
    </lineage>
</organism>
<feature type="compositionally biased region" description="Basic residues" evidence="1">
    <location>
        <begin position="10"/>
        <end position="23"/>
    </location>
</feature>
<dbReference type="Gene3D" id="3.80.10.10">
    <property type="entry name" value="Ribonuclease Inhibitor"/>
    <property type="match status" value="1"/>
</dbReference>
<sequence length="465" mass="53028">MGRRVNNYSSKKKKGARRTRRSGWKNFQETEKISRVNVPTSNPSRIFGDQTSKSVYTDSIPSYSYNWAKETPNSDSEVKSGFKETKLKCLSKLCADFIATKSMSLHPSYLGSWSAWKPVWNSILIKGYDSPVIFGMFAMKFGNESSFKCHSSKSVEIEGIPSTYSPLYNSRERSIQGSRIRSKKFHHRLETVYSNISLKNVSSYVHEHGFKLLLDLSFAQSIDIYSIFQLANLTALDLSNNSQISDSFLTQLTNSINENRFPDLKVISLLRCSNVSSVGIRHLLSKQTKVKYIESDYHLAEHSNFAQKFNKPDKRISTYVDGSSYLSLFTLETKILLNLPLGLKLNALVDKHDLEMEKGIILLDILVDATTSSEFRADTWSTRELRRNVERKGYVYMLNSANFTPNISPTFGSNVSKLDNTSTKKDRTIFKVSPRKISSENDKIPSKRHRPIQKTVNVNKFFDLN</sequence>
<evidence type="ECO:0000256" key="1">
    <source>
        <dbReference type="SAM" id="MobiDB-lite"/>
    </source>
</evidence>
<dbReference type="Proteomes" id="UP000837801">
    <property type="component" value="Unassembled WGS sequence"/>
</dbReference>
<dbReference type="SUPFAM" id="SSF52047">
    <property type="entry name" value="RNI-like"/>
    <property type="match status" value="1"/>
</dbReference>
<comment type="caution">
    <text evidence="2">The sequence shown here is derived from an EMBL/GenBank/DDBJ whole genome shotgun (WGS) entry which is preliminary data.</text>
</comment>
<accession>A0A9P0VZ11</accession>
<dbReference type="EMBL" id="CAKXYY010000009">
    <property type="protein sequence ID" value="CAH2353121.1"/>
    <property type="molecule type" value="Genomic_DNA"/>
</dbReference>
<name>A0A9P0VZ11_9ASCO</name>
<gene>
    <name evidence="2" type="ORF">CLIB1423_09S03246</name>
</gene>
<reference evidence="2" key="1">
    <citation type="submission" date="2022-03" db="EMBL/GenBank/DDBJ databases">
        <authorList>
            <person name="Legras J.-L."/>
            <person name="Devillers H."/>
            <person name="Grondin C."/>
        </authorList>
    </citation>
    <scope>NUCLEOTIDE SEQUENCE</scope>
    <source>
        <strain evidence="2">CLIB 1423</strain>
    </source>
</reference>
<dbReference type="InterPro" id="IPR006553">
    <property type="entry name" value="Leu-rich_rpt_Cys-con_subtyp"/>
</dbReference>
<keyword evidence="3" id="KW-1185">Reference proteome</keyword>
<evidence type="ECO:0000313" key="2">
    <source>
        <dbReference type="EMBL" id="CAH2353121.1"/>
    </source>
</evidence>
<dbReference type="InterPro" id="IPR032675">
    <property type="entry name" value="LRR_dom_sf"/>
</dbReference>
<protein>
    <submittedName>
        <fullName evidence="2">Uncharacterized protein</fullName>
    </submittedName>
</protein>
<dbReference type="AlphaFoldDB" id="A0A9P0VZ11"/>